<evidence type="ECO:0000313" key="1">
    <source>
        <dbReference type="EMBL" id="KIM80217.1"/>
    </source>
</evidence>
<proteinExistence type="predicted"/>
<gene>
    <name evidence="1" type="ORF">PILCRDRAFT_9766</name>
</gene>
<dbReference type="EMBL" id="KN833005">
    <property type="protein sequence ID" value="KIM80217.1"/>
    <property type="molecule type" value="Genomic_DNA"/>
</dbReference>
<keyword evidence="2" id="KW-1185">Reference proteome</keyword>
<dbReference type="InParanoid" id="A0A0C3BSC2"/>
<evidence type="ECO:0000313" key="2">
    <source>
        <dbReference type="Proteomes" id="UP000054166"/>
    </source>
</evidence>
<accession>A0A0C3BSC2</accession>
<reference evidence="2" key="2">
    <citation type="submission" date="2015-01" db="EMBL/GenBank/DDBJ databases">
        <title>Evolutionary Origins and Diversification of the Mycorrhizal Mutualists.</title>
        <authorList>
            <consortium name="DOE Joint Genome Institute"/>
            <consortium name="Mycorrhizal Genomics Consortium"/>
            <person name="Kohler A."/>
            <person name="Kuo A."/>
            <person name="Nagy L.G."/>
            <person name="Floudas D."/>
            <person name="Copeland A."/>
            <person name="Barry K.W."/>
            <person name="Cichocki N."/>
            <person name="Veneault-Fourrey C."/>
            <person name="LaButti K."/>
            <person name="Lindquist E.A."/>
            <person name="Lipzen A."/>
            <person name="Lundell T."/>
            <person name="Morin E."/>
            <person name="Murat C."/>
            <person name="Riley R."/>
            <person name="Ohm R."/>
            <person name="Sun H."/>
            <person name="Tunlid A."/>
            <person name="Henrissat B."/>
            <person name="Grigoriev I.V."/>
            <person name="Hibbett D.S."/>
            <person name="Martin F."/>
        </authorList>
    </citation>
    <scope>NUCLEOTIDE SEQUENCE [LARGE SCALE GENOMIC DNA]</scope>
    <source>
        <strain evidence="2">F 1598</strain>
    </source>
</reference>
<protein>
    <submittedName>
        <fullName evidence="1">Uncharacterized protein</fullName>
    </submittedName>
</protein>
<dbReference type="AlphaFoldDB" id="A0A0C3BSC2"/>
<dbReference type="HOGENOM" id="CLU_2574708_0_0_1"/>
<reference evidence="1 2" key="1">
    <citation type="submission" date="2014-04" db="EMBL/GenBank/DDBJ databases">
        <authorList>
            <consortium name="DOE Joint Genome Institute"/>
            <person name="Kuo A."/>
            <person name="Tarkka M."/>
            <person name="Buscot F."/>
            <person name="Kohler A."/>
            <person name="Nagy L.G."/>
            <person name="Floudas D."/>
            <person name="Copeland A."/>
            <person name="Barry K.W."/>
            <person name="Cichocki N."/>
            <person name="Veneault-Fourrey C."/>
            <person name="LaButti K."/>
            <person name="Lindquist E.A."/>
            <person name="Lipzen A."/>
            <person name="Lundell T."/>
            <person name="Morin E."/>
            <person name="Murat C."/>
            <person name="Sun H."/>
            <person name="Tunlid A."/>
            <person name="Henrissat B."/>
            <person name="Grigoriev I.V."/>
            <person name="Hibbett D.S."/>
            <person name="Martin F."/>
            <person name="Nordberg H.P."/>
            <person name="Cantor M.N."/>
            <person name="Hua S.X."/>
        </authorList>
    </citation>
    <scope>NUCLEOTIDE SEQUENCE [LARGE SCALE GENOMIC DNA]</scope>
    <source>
        <strain evidence="1 2">F 1598</strain>
    </source>
</reference>
<sequence>MRRADSSNGILWTNIYTKLFGDDSVASWKGNKMLVAQAALAWRKEMSSHALHVAAAKYAKQSNAELCEKKYQQLEDEGAFI</sequence>
<name>A0A0C3BSC2_PILCF</name>
<organism evidence="1 2">
    <name type="scientific">Piloderma croceum (strain F 1598)</name>
    <dbReference type="NCBI Taxonomy" id="765440"/>
    <lineage>
        <taxon>Eukaryota</taxon>
        <taxon>Fungi</taxon>
        <taxon>Dikarya</taxon>
        <taxon>Basidiomycota</taxon>
        <taxon>Agaricomycotina</taxon>
        <taxon>Agaricomycetes</taxon>
        <taxon>Agaricomycetidae</taxon>
        <taxon>Atheliales</taxon>
        <taxon>Atheliaceae</taxon>
        <taxon>Piloderma</taxon>
    </lineage>
</organism>
<dbReference type="Proteomes" id="UP000054166">
    <property type="component" value="Unassembled WGS sequence"/>
</dbReference>